<feature type="transmembrane region" description="Helical" evidence="1">
    <location>
        <begin position="35"/>
        <end position="53"/>
    </location>
</feature>
<dbReference type="RefSeq" id="WP_188572371.1">
    <property type="nucleotide sequence ID" value="NZ_BMFW01000015.1"/>
</dbReference>
<feature type="transmembrane region" description="Helical" evidence="1">
    <location>
        <begin position="65"/>
        <end position="90"/>
    </location>
</feature>
<feature type="transmembrane region" description="Helical" evidence="1">
    <location>
        <begin position="96"/>
        <end position="114"/>
    </location>
</feature>
<sequence>MANNYLLARASLAGIALAAAPLAYSGPGAIRAIVVGLFLLTGPGGAFILFIGVERMQTALGNRLAPLLLSLTMALSLAIAALSATIMLYVHWWNPSFAAAALAFLSLGLLALGIRKPGPRRTYSAE</sequence>
<accession>A0ABQ2AXY8</accession>
<keyword evidence="3" id="KW-1185">Reference proteome</keyword>
<keyword evidence="1" id="KW-0812">Transmembrane</keyword>
<organism evidence="2 3">
    <name type="scientific">Arthrobacter liuii</name>
    <dbReference type="NCBI Taxonomy" id="1476996"/>
    <lineage>
        <taxon>Bacteria</taxon>
        <taxon>Bacillati</taxon>
        <taxon>Actinomycetota</taxon>
        <taxon>Actinomycetes</taxon>
        <taxon>Micrococcales</taxon>
        <taxon>Micrococcaceae</taxon>
        <taxon>Arthrobacter</taxon>
    </lineage>
</organism>
<dbReference type="EMBL" id="BMFW01000015">
    <property type="protein sequence ID" value="GGH98146.1"/>
    <property type="molecule type" value="Genomic_DNA"/>
</dbReference>
<evidence type="ECO:0000313" key="3">
    <source>
        <dbReference type="Proteomes" id="UP000643279"/>
    </source>
</evidence>
<comment type="caution">
    <text evidence="2">The sequence shown here is derived from an EMBL/GenBank/DDBJ whole genome shotgun (WGS) entry which is preliminary data.</text>
</comment>
<evidence type="ECO:0000313" key="2">
    <source>
        <dbReference type="EMBL" id="GGH98146.1"/>
    </source>
</evidence>
<dbReference type="Proteomes" id="UP000643279">
    <property type="component" value="Unassembled WGS sequence"/>
</dbReference>
<keyword evidence="1" id="KW-0472">Membrane</keyword>
<evidence type="ECO:0000256" key="1">
    <source>
        <dbReference type="SAM" id="Phobius"/>
    </source>
</evidence>
<proteinExistence type="predicted"/>
<reference evidence="3" key="1">
    <citation type="journal article" date="2019" name="Int. J. Syst. Evol. Microbiol.">
        <title>The Global Catalogue of Microorganisms (GCM) 10K type strain sequencing project: providing services to taxonomists for standard genome sequencing and annotation.</title>
        <authorList>
            <consortium name="The Broad Institute Genomics Platform"/>
            <consortium name="The Broad Institute Genome Sequencing Center for Infectious Disease"/>
            <person name="Wu L."/>
            <person name="Ma J."/>
        </authorList>
    </citation>
    <scope>NUCLEOTIDE SEQUENCE [LARGE SCALE GENOMIC DNA]</scope>
    <source>
        <strain evidence="3">CGMCC 1.12778</strain>
    </source>
</reference>
<protein>
    <recommendedName>
        <fullName evidence="4">Major facilitator superfamily (MFS) profile domain-containing protein</fullName>
    </recommendedName>
</protein>
<evidence type="ECO:0008006" key="4">
    <source>
        <dbReference type="Google" id="ProtNLM"/>
    </source>
</evidence>
<name>A0ABQ2AXY8_9MICC</name>
<gene>
    <name evidence="2" type="ORF">GCM10007170_30020</name>
</gene>
<keyword evidence="1" id="KW-1133">Transmembrane helix</keyword>